<comment type="caution">
    <text evidence="1">The sequence shown here is derived from an EMBL/GenBank/DDBJ whole genome shotgun (WGS) entry which is preliminary data.</text>
</comment>
<accession>A0A6A4THA9</accession>
<organism evidence="1 2">
    <name type="scientific">Scophthalmus maximus</name>
    <name type="common">Turbot</name>
    <name type="synonym">Psetta maxima</name>
    <dbReference type="NCBI Taxonomy" id="52904"/>
    <lineage>
        <taxon>Eukaryota</taxon>
        <taxon>Metazoa</taxon>
        <taxon>Chordata</taxon>
        <taxon>Craniata</taxon>
        <taxon>Vertebrata</taxon>
        <taxon>Euteleostomi</taxon>
        <taxon>Actinopterygii</taxon>
        <taxon>Neopterygii</taxon>
        <taxon>Teleostei</taxon>
        <taxon>Neoteleostei</taxon>
        <taxon>Acanthomorphata</taxon>
        <taxon>Carangaria</taxon>
        <taxon>Pleuronectiformes</taxon>
        <taxon>Pleuronectoidei</taxon>
        <taxon>Scophthalmidae</taxon>
        <taxon>Scophthalmus</taxon>
    </lineage>
</organism>
<reference evidence="1 2" key="1">
    <citation type="submission" date="2019-06" db="EMBL/GenBank/DDBJ databases">
        <title>Draft genomes of female and male turbot (Scophthalmus maximus).</title>
        <authorList>
            <person name="Xu H."/>
            <person name="Xu X.-W."/>
            <person name="Shao C."/>
            <person name="Chen S."/>
        </authorList>
    </citation>
    <scope>NUCLEOTIDE SEQUENCE [LARGE SCALE GENOMIC DNA]</scope>
    <source>
        <strain evidence="1">Ysfricsl-2016a</strain>
        <tissue evidence="1">Blood</tissue>
    </source>
</reference>
<dbReference type="Proteomes" id="UP000438429">
    <property type="component" value="Unassembled WGS sequence"/>
</dbReference>
<dbReference type="AlphaFoldDB" id="A0A6A4THA9"/>
<dbReference type="EMBL" id="VEVO01000003">
    <property type="protein sequence ID" value="KAF0044615.1"/>
    <property type="molecule type" value="Genomic_DNA"/>
</dbReference>
<name>A0A6A4THA9_SCOMX</name>
<sequence length="123" mass="13962">MIIVLPLGWIPLQRSFEIVPPEIRVGIRQQQVFPLGDNVQNANWQLSDLILPPGPSNQQNAKQKQDGDRYQENAVLFLVSVTQSVTQFVCALNRLLCPIGQENDMVEARLTVDEYMLLFNITI</sequence>
<gene>
    <name evidence="1" type="ORF">F2P81_003773</name>
</gene>
<evidence type="ECO:0000313" key="1">
    <source>
        <dbReference type="EMBL" id="KAF0044615.1"/>
    </source>
</evidence>
<protein>
    <submittedName>
        <fullName evidence="1">Uncharacterized protein</fullName>
    </submittedName>
</protein>
<evidence type="ECO:0000313" key="2">
    <source>
        <dbReference type="Proteomes" id="UP000438429"/>
    </source>
</evidence>
<proteinExistence type="predicted"/>